<proteinExistence type="predicted"/>
<comment type="caution">
    <text evidence="2">The sequence shown here is derived from an EMBL/GenBank/DDBJ whole genome shotgun (WGS) entry which is preliminary data.</text>
</comment>
<dbReference type="Pfam" id="PF08308">
    <property type="entry name" value="PEGA"/>
    <property type="match status" value="1"/>
</dbReference>
<accession>A0A2H0BXR9</accession>
<dbReference type="Proteomes" id="UP000231021">
    <property type="component" value="Unassembled WGS sequence"/>
</dbReference>
<evidence type="ECO:0000259" key="1">
    <source>
        <dbReference type="Pfam" id="PF08308"/>
    </source>
</evidence>
<evidence type="ECO:0000313" key="3">
    <source>
        <dbReference type="Proteomes" id="UP000231021"/>
    </source>
</evidence>
<name>A0A2H0BXR9_9BACT</name>
<organism evidence="2 3">
    <name type="scientific">Candidatus Roizmanbacteria bacterium CG22_combo_CG10-13_8_21_14_all_35_9</name>
    <dbReference type="NCBI Taxonomy" id="1974861"/>
    <lineage>
        <taxon>Bacteria</taxon>
        <taxon>Candidatus Roizmaniibacteriota</taxon>
    </lineage>
</organism>
<dbReference type="SUPFAM" id="SSF82171">
    <property type="entry name" value="DPP6 N-terminal domain-like"/>
    <property type="match status" value="1"/>
</dbReference>
<reference evidence="2 3" key="1">
    <citation type="submission" date="2017-09" db="EMBL/GenBank/DDBJ databases">
        <title>Depth-based differentiation of microbial function through sediment-hosted aquifers and enrichment of novel symbionts in the deep terrestrial subsurface.</title>
        <authorList>
            <person name="Probst A.J."/>
            <person name="Ladd B."/>
            <person name="Jarett J.K."/>
            <person name="Geller-Mcgrath D.E."/>
            <person name="Sieber C.M."/>
            <person name="Emerson J.B."/>
            <person name="Anantharaman K."/>
            <person name="Thomas B.C."/>
            <person name="Malmstrom R."/>
            <person name="Stieglmeier M."/>
            <person name="Klingl A."/>
            <person name="Woyke T."/>
            <person name="Ryan C.M."/>
            <person name="Banfield J.F."/>
        </authorList>
    </citation>
    <scope>NUCLEOTIDE SEQUENCE [LARGE SCALE GENOMIC DNA]</scope>
    <source>
        <strain evidence="2">CG22_combo_CG10-13_8_21_14_all_35_9</strain>
    </source>
</reference>
<sequence>MKFLFKILFFISFFAILLWIISYTRGYRLDLGKKTLSSTGILSLTSYPKTAQVYLDGKLKGVTDLNLTLSPNHYQVEIKKDGYTSWSKKIVLKGELVVSLEAVLFPLNPSLSPLTNSGLVKAIPIDDTEKILVFVQKPDLEDLDKKNGLYLFEAGKRIFSFFPALKPILLEKNLAEKYDFSSTQVIFSPDYKQAIIEFNNQTSSQAFLLSLEEENTFPFDVSLSKDSLITAWEKEKKLIKMKILETYPKDIVKIASESFNLIAFSPSETKLLYQVKTNLTLPIILDPPFMGSNQSLETRVLKKNSLYVYDKKEDKNYQLPIFNYQLIQWYFDSKHLLINEGKKISVVDYDGTNQQTFYSGPYESDFFYITSDGKLIILANLNPDANQWPDLYVVGIR</sequence>
<feature type="domain" description="PEGA" evidence="1">
    <location>
        <begin position="40"/>
        <end position="104"/>
    </location>
</feature>
<dbReference type="EMBL" id="PCTB01000072">
    <property type="protein sequence ID" value="PIP62513.1"/>
    <property type="molecule type" value="Genomic_DNA"/>
</dbReference>
<dbReference type="InterPro" id="IPR013229">
    <property type="entry name" value="PEGA"/>
</dbReference>
<protein>
    <recommendedName>
        <fullName evidence="1">PEGA domain-containing protein</fullName>
    </recommendedName>
</protein>
<evidence type="ECO:0000313" key="2">
    <source>
        <dbReference type="EMBL" id="PIP62513.1"/>
    </source>
</evidence>
<dbReference type="AlphaFoldDB" id="A0A2H0BXR9"/>
<gene>
    <name evidence="2" type="ORF">COW98_03700</name>
</gene>